<accession>A0AAW7B8V7</accession>
<dbReference type="Proteomes" id="UP001171122">
    <property type="component" value="Unassembled WGS sequence"/>
</dbReference>
<dbReference type="RefSeq" id="WP_076770775.1">
    <property type="nucleotide sequence ID" value="NZ_JARQXC010000013.1"/>
</dbReference>
<organism evidence="1 2">
    <name type="scientific">Brucella inopinata</name>
    <dbReference type="NCBI Taxonomy" id="1218315"/>
    <lineage>
        <taxon>Bacteria</taxon>
        <taxon>Pseudomonadati</taxon>
        <taxon>Pseudomonadota</taxon>
        <taxon>Alphaproteobacteria</taxon>
        <taxon>Hyphomicrobiales</taxon>
        <taxon>Brucellaceae</taxon>
        <taxon>Brucella/Ochrobactrum group</taxon>
        <taxon>Brucella</taxon>
    </lineage>
</organism>
<comment type="caution">
    <text evidence="1">The sequence shown here is derived from an EMBL/GenBank/DDBJ whole genome shotgun (WGS) entry which is preliminary data.</text>
</comment>
<gene>
    <name evidence="1" type="ORF">P8A28_10335</name>
</gene>
<dbReference type="AlphaFoldDB" id="A0AAW7B8V7"/>
<sequence>MAYRTDEGDTRTSKSAFDLYYESHSFNESAWIRIKQAHGSHDFSSALV</sequence>
<dbReference type="EMBL" id="JARQXC010000013">
    <property type="protein sequence ID" value="MDL2333322.1"/>
    <property type="molecule type" value="Genomic_DNA"/>
</dbReference>
<evidence type="ECO:0000313" key="2">
    <source>
        <dbReference type="Proteomes" id="UP001171122"/>
    </source>
</evidence>
<protein>
    <submittedName>
        <fullName evidence="1">Adenine glycosylase</fullName>
    </submittedName>
</protein>
<reference evidence="1" key="1">
    <citation type="journal article" date="2023" name="Front. Microbiol.">
        <title>Isolation of Brucella inopinata from a White's tree frog (Litoria caerulea): pose exotic frogs a potential risk to human health?</title>
        <authorList>
            <person name="Scholz H.C."/>
            <person name="Heckers K.O."/>
            <person name="Appelt S."/>
            <person name="Geier-Doemling D."/>
            <person name="Schlegel P."/>
            <person name="Wattam A.R."/>
        </authorList>
    </citation>
    <scope>NUCLEOTIDE SEQUENCE</scope>
    <source>
        <strain evidence="1">FO700662</strain>
    </source>
</reference>
<name>A0AAW7B8V7_9HYPH</name>
<proteinExistence type="predicted"/>
<keyword evidence="2" id="KW-1185">Reference proteome</keyword>
<evidence type="ECO:0000313" key="1">
    <source>
        <dbReference type="EMBL" id="MDL2333322.1"/>
    </source>
</evidence>